<gene>
    <name evidence="1" type="ORF">SlsnVgp064</name>
</gene>
<organism evidence="1 2">
    <name type="scientific">Spodoptera littoralis nuclear polyhedrosis virus</name>
    <name type="common">SlNPV</name>
    <dbReference type="NCBI Taxonomy" id="10456"/>
    <lineage>
        <taxon>Viruses</taxon>
        <taxon>Viruses incertae sedis</taxon>
        <taxon>Naldaviricetes</taxon>
        <taxon>Lefavirales</taxon>
        <taxon>Baculoviridae</taxon>
        <taxon>Alphabaculovirus</taxon>
        <taxon>Alphabaculovirus splittoralis</taxon>
    </lineage>
</organism>
<dbReference type="EMBL" id="JX454574">
    <property type="protein sequence ID" value="AGE89919.1"/>
    <property type="molecule type" value="Genomic_DNA"/>
</dbReference>
<reference evidence="1 2" key="1">
    <citation type="journal article" date="2013" name="Virus Res.">
        <title>Determination and analysis of the genome sequence of Spodoptera littoralis multiple nucleopolyhedrovirus.</title>
        <authorList>
            <person name="Breitenbach J.E."/>
            <person name="El-Sheikh el.-S.A."/>
            <person name="Harrison R.L."/>
            <person name="Rowley D.L."/>
            <person name="Sparks M.E."/>
            <person name="Gundersen-Rindal D.E."/>
            <person name="Popham H.J."/>
        </authorList>
    </citation>
    <scope>NUCLEOTIDE SEQUENCE [LARGE SCALE GENOMIC DNA]</scope>
    <source>
        <strain evidence="1">AN1956</strain>
    </source>
</reference>
<accession>M1J4A2</accession>
<keyword evidence="2" id="KW-1185">Reference proteome</keyword>
<dbReference type="Proteomes" id="UP000232896">
    <property type="component" value="Segment"/>
</dbReference>
<evidence type="ECO:0000313" key="2">
    <source>
        <dbReference type="Proteomes" id="UP000232896"/>
    </source>
</evidence>
<protein>
    <submittedName>
        <fullName evidence="1">Uncharacterized protein</fullName>
    </submittedName>
</protein>
<proteinExistence type="predicted"/>
<organismHost>
    <name type="scientific">Lepidoptera</name>
    <name type="common">moths &amp; butterflies</name>
    <dbReference type="NCBI Taxonomy" id="7088"/>
</organismHost>
<name>M1J4A2_NPVSL</name>
<evidence type="ECO:0000313" key="1">
    <source>
        <dbReference type="EMBL" id="AGE89919.1"/>
    </source>
</evidence>
<sequence length="62" mass="7756">MFAKSQTRSIRTWPTFDLVTNFTRKVRHVRFEHGRLLIWVKQFVLIHVIYLNKHYKRSHRVY</sequence>